<sequence length="302" mass="33618">MTEAVAPLVEQIQMGELPCWRIRIGRAEAVVACQGAHILSYGLDGEQPIIWNNPDAEFVHGLPIRGGVPVCWPWFGDIARNPPAVQHMLTTLEGAPAHGLVRQGGWATGDMEVDVNSVRLDFHYRTSAAEMPGWPHAADLTLSVEVGERLTMTLTTKNIGDQTLTLSQALHTYFAVSDSREVGIEGFTHADYYDCLDGWQRKRQNGEPAIGQEVDRVYQGLPSRLGIRDPQWNRRIFIETTNTRSAVLWNPWVDKSARLTQFADDAWQRMLCIETARVMDDVMVLAPGETGSISATLWAEPL</sequence>
<feature type="active site" evidence="5">
    <location>
        <position position="274"/>
    </location>
</feature>
<dbReference type="InterPro" id="IPR008183">
    <property type="entry name" value="Aldose_1/G6P_1-epimerase"/>
</dbReference>
<dbReference type="GO" id="GO:0047938">
    <property type="term" value="F:glucose-6-phosphate 1-epimerase activity"/>
    <property type="evidence" value="ECO:0007669"/>
    <property type="project" value="UniProtKB-UniRule"/>
</dbReference>
<comment type="caution">
    <text evidence="6">The sequence shown here is derived from an EMBL/GenBank/DDBJ whole genome shotgun (WGS) entry which is preliminary data.</text>
</comment>
<dbReference type="InterPro" id="IPR014718">
    <property type="entry name" value="GH-type_carb-bd"/>
</dbReference>
<dbReference type="CDD" id="cd09020">
    <property type="entry name" value="D-hex-6-P-epi_like"/>
    <property type="match status" value="1"/>
</dbReference>
<dbReference type="GO" id="GO:0005975">
    <property type="term" value="P:carbohydrate metabolic process"/>
    <property type="evidence" value="ECO:0007669"/>
    <property type="project" value="InterPro"/>
</dbReference>
<evidence type="ECO:0000313" key="6">
    <source>
        <dbReference type="EMBL" id="TWI57505.1"/>
    </source>
</evidence>
<accession>A0A562QLB6</accession>
<dbReference type="EMBL" id="VLKY01000002">
    <property type="protein sequence ID" value="TWI57505.1"/>
    <property type="molecule type" value="Genomic_DNA"/>
</dbReference>
<dbReference type="RefSeq" id="WP_145138143.1">
    <property type="nucleotide sequence ID" value="NZ_VLKY01000002.1"/>
</dbReference>
<dbReference type="Gene3D" id="2.70.98.10">
    <property type="match status" value="1"/>
</dbReference>
<evidence type="ECO:0000256" key="3">
    <source>
        <dbReference type="ARBA" id="ARBA00023235"/>
    </source>
</evidence>
<dbReference type="PANTHER" id="PTHR11122:SF13">
    <property type="entry name" value="GLUCOSE-6-PHOSPHATE 1-EPIMERASE"/>
    <property type="match status" value="1"/>
</dbReference>
<evidence type="ECO:0000256" key="5">
    <source>
        <dbReference type="PIRSR" id="PIRSR016020-1"/>
    </source>
</evidence>
<dbReference type="InterPro" id="IPR025532">
    <property type="entry name" value="G6P_1-epimerase"/>
</dbReference>
<evidence type="ECO:0000313" key="7">
    <source>
        <dbReference type="Proteomes" id="UP000316905"/>
    </source>
</evidence>
<dbReference type="OrthoDB" id="9790727at2"/>
<dbReference type="Pfam" id="PF01263">
    <property type="entry name" value="Aldose_epim"/>
    <property type="match status" value="1"/>
</dbReference>
<evidence type="ECO:0000256" key="4">
    <source>
        <dbReference type="PIRNR" id="PIRNR016020"/>
    </source>
</evidence>
<dbReference type="Proteomes" id="UP000316905">
    <property type="component" value="Unassembled WGS sequence"/>
</dbReference>
<proteinExistence type="inferred from homology"/>
<evidence type="ECO:0000256" key="1">
    <source>
        <dbReference type="ARBA" id="ARBA00001096"/>
    </source>
</evidence>
<dbReference type="AlphaFoldDB" id="A0A562QLB6"/>
<dbReference type="EC" id="5.1.3.15" evidence="4"/>
<evidence type="ECO:0000256" key="2">
    <source>
        <dbReference type="ARBA" id="ARBA00005866"/>
    </source>
</evidence>
<reference evidence="6 7" key="1">
    <citation type="journal article" date="2015" name="Stand. Genomic Sci.">
        <title>Genomic Encyclopedia of Bacterial and Archaeal Type Strains, Phase III: the genomes of soil and plant-associated and newly described type strains.</title>
        <authorList>
            <person name="Whitman W.B."/>
            <person name="Woyke T."/>
            <person name="Klenk H.P."/>
            <person name="Zhou Y."/>
            <person name="Lilburn T.G."/>
            <person name="Beck B.J."/>
            <person name="De Vos P."/>
            <person name="Vandamme P."/>
            <person name="Eisen J.A."/>
            <person name="Garrity G."/>
            <person name="Hugenholtz P."/>
            <person name="Kyrpides N.C."/>
        </authorList>
    </citation>
    <scope>NUCLEOTIDE SEQUENCE [LARGE SCALE GENOMIC DNA]</scope>
    <source>
        <strain evidence="6 7">CGMCC 1.6858</strain>
    </source>
</reference>
<comment type="similarity">
    <text evidence="2 4">Belongs to the glucose-6-phosphate 1-epimerase family.</text>
</comment>
<dbReference type="GO" id="GO:0030246">
    <property type="term" value="F:carbohydrate binding"/>
    <property type="evidence" value="ECO:0007669"/>
    <property type="project" value="UniProtKB-UniRule"/>
</dbReference>
<protein>
    <recommendedName>
        <fullName evidence="4">Putative glucose-6-phosphate 1-epimerase</fullName>
        <ecNumber evidence="4">5.1.3.15</ecNumber>
    </recommendedName>
</protein>
<feature type="active site" evidence="5">
    <location>
        <position position="171"/>
    </location>
</feature>
<dbReference type="PIRSF" id="PIRSF016020">
    <property type="entry name" value="PHexose_mutarotase"/>
    <property type="match status" value="1"/>
</dbReference>
<keyword evidence="7" id="KW-1185">Reference proteome</keyword>
<name>A0A562QLB6_9PSED</name>
<dbReference type="SUPFAM" id="SSF74650">
    <property type="entry name" value="Galactose mutarotase-like"/>
    <property type="match status" value="1"/>
</dbReference>
<comment type="catalytic activity">
    <reaction evidence="1">
        <text>alpha-D-glucose 6-phosphate = beta-D-glucose 6-phosphate</text>
        <dbReference type="Rhea" id="RHEA:16249"/>
        <dbReference type="ChEBI" id="CHEBI:58225"/>
        <dbReference type="ChEBI" id="CHEBI:58247"/>
        <dbReference type="EC" id="5.1.3.15"/>
    </reaction>
</comment>
<dbReference type="PANTHER" id="PTHR11122">
    <property type="entry name" value="APOSPORY-ASSOCIATED PROTEIN C-RELATED"/>
    <property type="match status" value="1"/>
</dbReference>
<organism evidence="6 7">
    <name type="scientific">Pseudomonas duriflava</name>
    <dbReference type="NCBI Taxonomy" id="459528"/>
    <lineage>
        <taxon>Bacteria</taxon>
        <taxon>Pseudomonadati</taxon>
        <taxon>Pseudomonadota</taxon>
        <taxon>Gammaproteobacteria</taxon>
        <taxon>Pseudomonadales</taxon>
        <taxon>Pseudomonadaceae</taxon>
        <taxon>Pseudomonas</taxon>
    </lineage>
</organism>
<dbReference type="InterPro" id="IPR011013">
    <property type="entry name" value="Gal_mutarotase_sf_dom"/>
</dbReference>
<gene>
    <name evidence="6" type="ORF">IQ22_00722</name>
</gene>
<keyword evidence="3 4" id="KW-0413">Isomerase</keyword>